<organism evidence="2 3">
    <name type="scientific">Kineosporia mesophila</name>
    <dbReference type="NCBI Taxonomy" id="566012"/>
    <lineage>
        <taxon>Bacteria</taxon>
        <taxon>Bacillati</taxon>
        <taxon>Actinomycetota</taxon>
        <taxon>Actinomycetes</taxon>
        <taxon>Kineosporiales</taxon>
        <taxon>Kineosporiaceae</taxon>
        <taxon>Kineosporia</taxon>
    </lineage>
</organism>
<sequence>MTQEPHEIDPRNNAESQQAETDASQTGSRAGTGGAVFSGARAAGSVPGQPDPQDGDPTSGVGAGNPLDGVLIDPADAEQAVPGDEGPEHPGRR</sequence>
<evidence type="ECO:0000313" key="3">
    <source>
        <dbReference type="Proteomes" id="UP001501074"/>
    </source>
</evidence>
<proteinExistence type="predicted"/>
<evidence type="ECO:0000256" key="1">
    <source>
        <dbReference type="SAM" id="MobiDB-lite"/>
    </source>
</evidence>
<evidence type="ECO:0000313" key="2">
    <source>
        <dbReference type="EMBL" id="GAA3600555.1"/>
    </source>
</evidence>
<feature type="region of interest" description="Disordered" evidence="1">
    <location>
        <begin position="1"/>
        <end position="93"/>
    </location>
</feature>
<gene>
    <name evidence="2" type="ORF">GCM10022223_15220</name>
</gene>
<dbReference type="Proteomes" id="UP001501074">
    <property type="component" value="Unassembled WGS sequence"/>
</dbReference>
<protein>
    <submittedName>
        <fullName evidence="2">Uncharacterized protein</fullName>
    </submittedName>
</protein>
<feature type="compositionally biased region" description="Polar residues" evidence="1">
    <location>
        <begin position="13"/>
        <end position="29"/>
    </location>
</feature>
<dbReference type="RefSeq" id="WP_231486268.1">
    <property type="nucleotide sequence ID" value="NZ_BAAAZO010000002.1"/>
</dbReference>
<feature type="compositionally biased region" description="Basic and acidic residues" evidence="1">
    <location>
        <begin position="1"/>
        <end position="12"/>
    </location>
</feature>
<dbReference type="EMBL" id="BAAAZO010000002">
    <property type="protein sequence ID" value="GAA3600555.1"/>
    <property type="molecule type" value="Genomic_DNA"/>
</dbReference>
<feature type="compositionally biased region" description="Low complexity" evidence="1">
    <location>
        <begin position="47"/>
        <end position="57"/>
    </location>
</feature>
<name>A0ABP6Z805_9ACTN</name>
<comment type="caution">
    <text evidence="2">The sequence shown here is derived from an EMBL/GenBank/DDBJ whole genome shotgun (WGS) entry which is preliminary data.</text>
</comment>
<keyword evidence="3" id="KW-1185">Reference proteome</keyword>
<accession>A0ABP6Z805</accession>
<reference evidence="3" key="1">
    <citation type="journal article" date="2019" name="Int. J. Syst. Evol. Microbiol.">
        <title>The Global Catalogue of Microorganisms (GCM) 10K type strain sequencing project: providing services to taxonomists for standard genome sequencing and annotation.</title>
        <authorList>
            <consortium name="The Broad Institute Genomics Platform"/>
            <consortium name="The Broad Institute Genome Sequencing Center for Infectious Disease"/>
            <person name="Wu L."/>
            <person name="Ma J."/>
        </authorList>
    </citation>
    <scope>NUCLEOTIDE SEQUENCE [LARGE SCALE GENOMIC DNA]</scope>
    <source>
        <strain evidence="3">JCM 16902</strain>
    </source>
</reference>